<gene>
    <name evidence="2" type="ORF">KME15_04130</name>
</gene>
<dbReference type="AlphaFoldDB" id="A0A951Q7S0"/>
<dbReference type="EMBL" id="JAHHHD010000003">
    <property type="protein sequence ID" value="MBW4657838.1"/>
    <property type="molecule type" value="Genomic_DNA"/>
</dbReference>
<evidence type="ECO:0000256" key="1">
    <source>
        <dbReference type="SAM" id="Phobius"/>
    </source>
</evidence>
<keyword evidence="1" id="KW-0812">Transmembrane</keyword>
<reference evidence="2" key="2">
    <citation type="journal article" date="2022" name="Microbiol. Resour. Announc.">
        <title>Metagenome Sequencing to Explore Phylogenomics of Terrestrial Cyanobacteria.</title>
        <authorList>
            <person name="Ward R.D."/>
            <person name="Stajich J.E."/>
            <person name="Johansen J.R."/>
            <person name="Huntemann M."/>
            <person name="Clum A."/>
            <person name="Foster B."/>
            <person name="Foster B."/>
            <person name="Roux S."/>
            <person name="Palaniappan K."/>
            <person name="Varghese N."/>
            <person name="Mukherjee S."/>
            <person name="Reddy T.B.K."/>
            <person name="Daum C."/>
            <person name="Copeland A."/>
            <person name="Chen I.A."/>
            <person name="Ivanova N.N."/>
            <person name="Kyrpides N.C."/>
            <person name="Shapiro N."/>
            <person name="Eloe-Fadrosh E.A."/>
            <person name="Pietrasiak N."/>
        </authorList>
    </citation>
    <scope>NUCLEOTIDE SEQUENCE</scope>
    <source>
        <strain evidence="2">UHER 2000/2452</strain>
    </source>
</reference>
<comment type="caution">
    <text evidence="2">The sequence shown here is derived from an EMBL/GenBank/DDBJ whole genome shotgun (WGS) entry which is preliminary data.</text>
</comment>
<evidence type="ECO:0000313" key="2">
    <source>
        <dbReference type="EMBL" id="MBW4657838.1"/>
    </source>
</evidence>
<reference evidence="2" key="1">
    <citation type="submission" date="2021-05" db="EMBL/GenBank/DDBJ databases">
        <authorList>
            <person name="Pietrasiak N."/>
            <person name="Ward R."/>
            <person name="Stajich J.E."/>
            <person name="Kurbessoian T."/>
        </authorList>
    </citation>
    <scope>NUCLEOTIDE SEQUENCE</scope>
    <source>
        <strain evidence="2">UHER 2000/2452</strain>
    </source>
</reference>
<proteinExistence type="predicted"/>
<keyword evidence="1" id="KW-1133">Transmembrane helix</keyword>
<accession>A0A951Q7S0</accession>
<protein>
    <submittedName>
        <fullName evidence="2">Uncharacterized protein</fullName>
    </submittedName>
</protein>
<sequence>MAHLPPVFAQDHSPPLMAATFLISWGYFLLWEFVALAQASRSDRSRVFQARRAIAVV</sequence>
<dbReference type="Proteomes" id="UP000757435">
    <property type="component" value="Unassembled WGS sequence"/>
</dbReference>
<organism evidence="2 3">
    <name type="scientific">Drouetiella hepatica Uher 2000/2452</name>
    <dbReference type="NCBI Taxonomy" id="904376"/>
    <lineage>
        <taxon>Bacteria</taxon>
        <taxon>Bacillati</taxon>
        <taxon>Cyanobacteriota</taxon>
        <taxon>Cyanophyceae</taxon>
        <taxon>Oculatellales</taxon>
        <taxon>Oculatellaceae</taxon>
        <taxon>Drouetiella</taxon>
    </lineage>
</organism>
<name>A0A951Q7S0_9CYAN</name>
<keyword evidence="1" id="KW-0472">Membrane</keyword>
<feature type="transmembrane region" description="Helical" evidence="1">
    <location>
        <begin position="16"/>
        <end position="36"/>
    </location>
</feature>
<evidence type="ECO:0000313" key="3">
    <source>
        <dbReference type="Proteomes" id="UP000757435"/>
    </source>
</evidence>